<accession>A0A382AAD8</accession>
<dbReference type="EMBL" id="UINC01024400">
    <property type="protein sequence ID" value="SVA97933.1"/>
    <property type="molecule type" value="Genomic_DNA"/>
</dbReference>
<dbReference type="PANTHER" id="PTHR13939:SF0">
    <property type="entry name" value="NMN AMIDOHYDROLASE-LIKE PROTEIN YFAY"/>
    <property type="match status" value="1"/>
</dbReference>
<sequence length="250" mass="27817">MLTIGDEILSGDTINTNSSWISKALERDGCQVVCQLTVPDSRQQISKGLDQLFSLSIDLILSTGGLGPTEDDVTLETLFDYFNTKSGFDSDYWNTLKIRFSRFGYDIPDSNKSQALIPEVGKVFPNPKGSARGLWFEKGKVTFMALPGVPAEMKTMIEETVLPWVKEREPGSIHVQTLRTTGLPESALIEKINEIVETDHGCKIGYYPSVYGVDIRLSSSDETSICRLKDKLCFALDTLVYTLGKKKLEE</sequence>
<dbReference type="InterPro" id="IPR001453">
    <property type="entry name" value="MoaB/Mog_dom"/>
</dbReference>
<dbReference type="PANTHER" id="PTHR13939">
    <property type="entry name" value="NICOTINAMIDE-NUCLEOTIDE AMIDOHYDROLASE PNCC"/>
    <property type="match status" value="1"/>
</dbReference>
<feature type="domain" description="MoaB/Mog" evidence="1">
    <location>
        <begin position="1"/>
        <end position="168"/>
    </location>
</feature>
<dbReference type="InterPro" id="IPR036425">
    <property type="entry name" value="MoaB/Mog-like_dom_sf"/>
</dbReference>
<dbReference type="SMART" id="SM00852">
    <property type="entry name" value="MoCF_biosynth"/>
    <property type="match status" value="1"/>
</dbReference>
<dbReference type="Gene3D" id="3.40.980.10">
    <property type="entry name" value="MoaB/Mog-like domain"/>
    <property type="match status" value="1"/>
</dbReference>
<reference evidence="2" key="1">
    <citation type="submission" date="2018-05" db="EMBL/GenBank/DDBJ databases">
        <authorList>
            <person name="Lanie J.A."/>
            <person name="Ng W.-L."/>
            <person name="Kazmierczak K.M."/>
            <person name="Andrzejewski T.M."/>
            <person name="Davidsen T.M."/>
            <person name="Wayne K.J."/>
            <person name="Tettelin H."/>
            <person name="Glass J.I."/>
            <person name="Rusch D."/>
            <person name="Podicherti R."/>
            <person name="Tsui H.-C.T."/>
            <person name="Winkler M.E."/>
        </authorList>
    </citation>
    <scope>NUCLEOTIDE SEQUENCE</scope>
</reference>
<dbReference type="InterPro" id="IPR041424">
    <property type="entry name" value="CinA_KH"/>
</dbReference>
<dbReference type="Pfam" id="PF18146">
    <property type="entry name" value="CinA_KH"/>
    <property type="match status" value="1"/>
</dbReference>
<protein>
    <recommendedName>
        <fullName evidence="1">MoaB/Mog domain-containing protein</fullName>
    </recommendedName>
</protein>
<feature type="non-terminal residue" evidence="2">
    <location>
        <position position="250"/>
    </location>
</feature>
<evidence type="ECO:0000259" key="1">
    <source>
        <dbReference type="SMART" id="SM00852"/>
    </source>
</evidence>
<dbReference type="InterPro" id="IPR050101">
    <property type="entry name" value="CinA"/>
</dbReference>
<dbReference type="Gene3D" id="3.30.70.2860">
    <property type="match status" value="1"/>
</dbReference>
<organism evidence="2">
    <name type="scientific">marine metagenome</name>
    <dbReference type="NCBI Taxonomy" id="408172"/>
    <lineage>
        <taxon>unclassified sequences</taxon>
        <taxon>metagenomes</taxon>
        <taxon>ecological metagenomes</taxon>
    </lineage>
</organism>
<name>A0A382AAD8_9ZZZZ</name>
<dbReference type="SUPFAM" id="SSF53218">
    <property type="entry name" value="Molybdenum cofactor biosynthesis proteins"/>
    <property type="match status" value="1"/>
</dbReference>
<dbReference type="Pfam" id="PF00994">
    <property type="entry name" value="MoCF_biosynth"/>
    <property type="match status" value="1"/>
</dbReference>
<proteinExistence type="predicted"/>
<dbReference type="CDD" id="cd00885">
    <property type="entry name" value="cinA"/>
    <property type="match status" value="1"/>
</dbReference>
<dbReference type="AlphaFoldDB" id="A0A382AAD8"/>
<evidence type="ECO:0000313" key="2">
    <source>
        <dbReference type="EMBL" id="SVA97933.1"/>
    </source>
</evidence>
<gene>
    <name evidence="2" type="ORF">METZ01_LOCUS150787</name>
</gene>